<organism evidence="2 3">
    <name type="scientific">Hyaloscypha bicolor E</name>
    <dbReference type="NCBI Taxonomy" id="1095630"/>
    <lineage>
        <taxon>Eukaryota</taxon>
        <taxon>Fungi</taxon>
        <taxon>Dikarya</taxon>
        <taxon>Ascomycota</taxon>
        <taxon>Pezizomycotina</taxon>
        <taxon>Leotiomycetes</taxon>
        <taxon>Helotiales</taxon>
        <taxon>Hyaloscyphaceae</taxon>
        <taxon>Hyaloscypha</taxon>
        <taxon>Hyaloscypha bicolor</taxon>
    </lineage>
</organism>
<evidence type="ECO:0000313" key="3">
    <source>
        <dbReference type="Proteomes" id="UP000235371"/>
    </source>
</evidence>
<dbReference type="GeneID" id="36596610"/>
<dbReference type="EMBL" id="KZ613852">
    <property type="protein sequence ID" value="PMD56099.1"/>
    <property type="molecule type" value="Genomic_DNA"/>
</dbReference>
<name>A0A2J6SZB4_9HELO</name>
<dbReference type="STRING" id="1095630.A0A2J6SZB4"/>
<gene>
    <name evidence="2" type="ORF">K444DRAFT_72181</name>
</gene>
<dbReference type="Proteomes" id="UP000235371">
    <property type="component" value="Unassembled WGS sequence"/>
</dbReference>
<dbReference type="InParanoid" id="A0A2J6SZB4"/>
<dbReference type="RefSeq" id="XP_024733003.1">
    <property type="nucleotide sequence ID" value="XM_024888534.1"/>
</dbReference>
<protein>
    <submittedName>
        <fullName evidence="2">Uncharacterized protein</fullName>
    </submittedName>
</protein>
<dbReference type="OrthoDB" id="5598852at2759"/>
<dbReference type="AlphaFoldDB" id="A0A2J6SZB4"/>
<accession>A0A2J6SZB4</accession>
<keyword evidence="3" id="KW-1185">Reference proteome</keyword>
<reference evidence="2 3" key="1">
    <citation type="submission" date="2016-04" db="EMBL/GenBank/DDBJ databases">
        <title>A degradative enzymes factory behind the ericoid mycorrhizal symbiosis.</title>
        <authorList>
            <consortium name="DOE Joint Genome Institute"/>
            <person name="Martino E."/>
            <person name="Morin E."/>
            <person name="Grelet G."/>
            <person name="Kuo A."/>
            <person name="Kohler A."/>
            <person name="Daghino S."/>
            <person name="Barry K."/>
            <person name="Choi C."/>
            <person name="Cichocki N."/>
            <person name="Clum A."/>
            <person name="Copeland A."/>
            <person name="Hainaut M."/>
            <person name="Haridas S."/>
            <person name="Labutti K."/>
            <person name="Lindquist E."/>
            <person name="Lipzen A."/>
            <person name="Khouja H.-R."/>
            <person name="Murat C."/>
            <person name="Ohm R."/>
            <person name="Olson A."/>
            <person name="Spatafora J."/>
            <person name="Veneault-Fourrey C."/>
            <person name="Henrissat B."/>
            <person name="Grigoriev I."/>
            <person name="Martin F."/>
            <person name="Perotto S."/>
        </authorList>
    </citation>
    <scope>NUCLEOTIDE SEQUENCE [LARGE SCALE GENOMIC DNA]</scope>
    <source>
        <strain evidence="2 3">E</strain>
    </source>
</reference>
<sequence>MFRYREHSATPWLWGLPKIFQFRVHDSSFDMQAMSLAKAVHPQFVPRCKYYGTLGQSRPLHIYKMENLPATAYIIARNIFITRPPRRCVPAAQHRGRPSEFLSRSHGIAVDD</sequence>
<proteinExistence type="predicted"/>
<feature type="region of interest" description="Disordered" evidence="1">
    <location>
        <begin position="91"/>
        <end position="112"/>
    </location>
</feature>
<evidence type="ECO:0000313" key="2">
    <source>
        <dbReference type="EMBL" id="PMD56099.1"/>
    </source>
</evidence>
<evidence type="ECO:0000256" key="1">
    <source>
        <dbReference type="SAM" id="MobiDB-lite"/>
    </source>
</evidence>